<keyword evidence="1" id="KW-0472">Membrane</keyword>
<dbReference type="GO" id="GO:0043164">
    <property type="term" value="P:Gram-negative-bacterium-type cell wall biogenesis"/>
    <property type="evidence" value="ECO:0007669"/>
    <property type="project" value="TreeGrafter"/>
</dbReference>
<keyword evidence="1" id="KW-0812">Transmembrane</keyword>
<dbReference type="PANTHER" id="PTHR30336">
    <property type="entry name" value="INNER MEMBRANE PROTEIN, PROBABLE PERMEASE"/>
    <property type="match status" value="1"/>
</dbReference>
<sequence>MLFWVNKLVWWLANAETLLLLALSLGGLLAWLGRGRWRRRGARLLAAGILFALAVAVLPLDQWILAPLEHRFPPPKTPPERIDGAVVLGGGIVVMMSSQTGRPELNEAGDRLLAMIELAERYPEAKIVYSSGSYVSGDPNHTEAAFAGELAEAAGLPAGRILLETASRNTHENAIESFLVADPQPGQRWLLVTSAKHMPRAVGSFRAAGWEVEAYPVDFEVYPEGTGLMVDFANRLKRFNGGLKEWMGLVGYRLLGWTDSLFPAPRAPLPKTSPAARP</sequence>
<dbReference type="GO" id="GO:0000270">
    <property type="term" value="P:peptidoglycan metabolic process"/>
    <property type="evidence" value="ECO:0007669"/>
    <property type="project" value="TreeGrafter"/>
</dbReference>
<proteinExistence type="predicted"/>
<feature type="transmembrane region" description="Helical" evidence="1">
    <location>
        <begin position="12"/>
        <end position="32"/>
    </location>
</feature>
<dbReference type="RefSeq" id="WP_085125478.1">
    <property type="nucleotide sequence ID" value="NZ_FWZX01000028.1"/>
</dbReference>
<evidence type="ECO:0000259" key="2">
    <source>
        <dbReference type="Pfam" id="PF02698"/>
    </source>
</evidence>
<accession>A0A1Y6CS03</accession>
<keyword evidence="1" id="KW-1133">Transmembrane helix</keyword>
<keyword evidence="4" id="KW-1185">Reference proteome</keyword>
<reference evidence="3 4" key="1">
    <citation type="submission" date="2017-04" db="EMBL/GenBank/DDBJ databases">
        <authorList>
            <person name="Afonso C.L."/>
            <person name="Miller P.J."/>
            <person name="Scott M.A."/>
            <person name="Spackman E."/>
            <person name="Goraichik I."/>
            <person name="Dimitrov K.M."/>
            <person name="Suarez D.L."/>
            <person name="Swayne D.E."/>
        </authorList>
    </citation>
    <scope>NUCLEOTIDE SEQUENCE [LARGE SCALE GENOMIC DNA]</scope>
    <source>
        <strain evidence="3 4">USBA 355</strain>
    </source>
</reference>
<dbReference type="CDD" id="cd06259">
    <property type="entry name" value="YdcF-like"/>
    <property type="match status" value="1"/>
</dbReference>
<protein>
    <submittedName>
        <fullName evidence="3">Uncharacterized SAM-binding protein YcdF, DUF218 family</fullName>
    </submittedName>
</protein>
<feature type="domain" description="DUF218" evidence="2">
    <location>
        <begin position="83"/>
        <end position="248"/>
    </location>
</feature>
<dbReference type="STRING" id="560819.SAMN05428998_12833"/>
<dbReference type="PANTHER" id="PTHR30336:SF4">
    <property type="entry name" value="ENVELOPE BIOGENESIS FACTOR ELYC"/>
    <property type="match status" value="1"/>
</dbReference>
<evidence type="ECO:0000313" key="4">
    <source>
        <dbReference type="Proteomes" id="UP000192917"/>
    </source>
</evidence>
<dbReference type="Proteomes" id="UP000192917">
    <property type="component" value="Unassembled WGS sequence"/>
</dbReference>
<dbReference type="GO" id="GO:0005886">
    <property type="term" value="C:plasma membrane"/>
    <property type="evidence" value="ECO:0007669"/>
    <property type="project" value="TreeGrafter"/>
</dbReference>
<dbReference type="InterPro" id="IPR003848">
    <property type="entry name" value="DUF218"/>
</dbReference>
<dbReference type="InterPro" id="IPR014729">
    <property type="entry name" value="Rossmann-like_a/b/a_fold"/>
</dbReference>
<gene>
    <name evidence="3" type="ORF">SAMN05428998_12833</name>
</gene>
<dbReference type="Pfam" id="PF02698">
    <property type="entry name" value="DUF218"/>
    <property type="match status" value="1"/>
</dbReference>
<evidence type="ECO:0000256" key="1">
    <source>
        <dbReference type="SAM" id="Phobius"/>
    </source>
</evidence>
<dbReference type="Gene3D" id="3.40.50.620">
    <property type="entry name" value="HUPs"/>
    <property type="match status" value="1"/>
</dbReference>
<name>A0A1Y6CS03_9PROT</name>
<feature type="transmembrane region" description="Helical" evidence="1">
    <location>
        <begin position="44"/>
        <end position="65"/>
    </location>
</feature>
<organism evidence="3 4">
    <name type="scientific">Tistlia consotensis USBA 355</name>
    <dbReference type="NCBI Taxonomy" id="560819"/>
    <lineage>
        <taxon>Bacteria</taxon>
        <taxon>Pseudomonadati</taxon>
        <taxon>Pseudomonadota</taxon>
        <taxon>Alphaproteobacteria</taxon>
        <taxon>Rhodospirillales</taxon>
        <taxon>Rhodovibrionaceae</taxon>
        <taxon>Tistlia</taxon>
    </lineage>
</organism>
<dbReference type="InterPro" id="IPR051599">
    <property type="entry name" value="Cell_Envelope_Assoc"/>
</dbReference>
<evidence type="ECO:0000313" key="3">
    <source>
        <dbReference type="EMBL" id="SMF68966.1"/>
    </source>
</evidence>
<dbReference type="AlphaFoldDB" id="A0A1Y6CS03"/>
<dbReference type="EMBL" id="FWZX01000028">
    <property type="protein sequence ID" value="SMF68966.1"/>
    <property type="molecule type" value="Genomic_DNA"/>
</dbReference>